<organism evidence="6 7">
    <name type="scientific">Amycolatopsis arida</name>
    <dbReference type="NCBI Taxonomy" id="587909"/>
    <lineage>
        <taxon>Bacteria</taxon>
        <taxon>Bacillati</taxon>
        <taxon>Actinomycetota</taxon>
        <taxon>Actinomycetes</taxon>
        <taxon>Pseudonocardiales</taxon>
        <taxon>Pseudonocardiaceae</taxon>
        <taxon>Amycolatopsis</taxon>
    </lineage>
</organism>
<accession>A0A1I5KJW6</accession>
<dbReference type="GO" id="GO:0046872">
    <property type="term" value="F:metal ion binding"/>
    <property type="evidence" value="ECO:0007669"/>
    <property type="project" value="UniProtKB-KW"/>
</dbReference>
<evidence type="ECO:0000313" key="7">
    <source>
        <dbReference type="Proteomes" id="UP000198727"/>
    </source>
</evidence>
<proteinExistence type="predicted"/>
<evidence type="ECO:0000256" key="1">
    <source>
        <dbReference type="ARBA" id="ARBA00022722"/>
    </source>
</evidence>
<dbReference type="AlphaFoldDB" id="A0A1I5KJW6"/>
<evidence type="ECO:0000256" key="3">
    <source>
        <dbReference type="ARBA" id="ARBA00022801"/>
    </source>
</evidence>
<keyword evidence="7" id="KW-1185">Reference proteome</keyword>
<dbReference type="Proteomes" id="UP000198727">
    <property type="component" value="Unassembled WGS sequence"/>
</dbReference>
<dbReference type="CDD" id="cd09874">
    <property type="entry name" value="PIN_MT3492-like"/>
    <property type="match status" value="1"/>
</dbReference>
<keyword evidence="4" id="KW-0460">Magnesium</keyword>
<reference evidence="7" key="1">
    <citation type="submission" date="2016-10" db="EMBL/GenBank/DDBJ databases">
        <authorList>
            <person name="Varghese N."/>
            <person name="Submissions S."/>
        </authorList>
    </citation>
    <scope>NUCLEOTIDE SEQUENCE [LARGE SCALE GENOMIC DNA]</scope>
    <source>
        <strain evidence="7">CGMCC 4.5579</strain>
    </source>
</reference>
<dbReference type="STRING" id="587909.SAMN05421810_101189"/>
<dbReference type="Gene3D" id="3.40.50.1010">
    <property type="entry name" value="5'-nuclease"/>
    <property type="match status" value="1"/>
</dbReference>
<keyword evidence="2" id="KW-0479">Metal-binding</keyword>
<keyword evidence="1" id="KW-0540">Nuclease</keyword>
<sequence>MIYFDASALVKLVLKEKETAALDAWLADRREVAKVSSALCRVEVPRAVRKGGDVAYLRSQVILGDIMQLPMTPELLDAAGSLPGPLRSLDAIHLASAMALRGDLEVFVAYDHRLRDAAELVGLVTAAPGAS</sequence>
<dbReference type="GO" id="GO:0004518">
    <property type="term" value="F:nuclease activity"/>
    <property type="evidence" value="ECO:0007669"/>
    <property type="project" value="UniProtKB-KW"/>
</dbReference>
<evidence type="ECO:0000256" key="4">
    <source>
        <dbReference type="ARBA" id="ARBA00022842"/>
    </source>
</evidence>
<evidence type="ECO:0000313" key="6">
    <source>
        <dbReference type="EMBL" id="SFO85359.1"/>
    </source>
</evidence>
<dbReference type="InterPro" id="IPR029060">
    <property type="entry name" value="PIN-like_dom_sf"/>
</dbReference>
<keyword evidence="3" id="KW-0378">Hydrolase</keyword>
<dbReference type="RefSeq" id="WP_092526437.1">
    <property type="nucleotide sequence ID" value="NZ_FOWW01000001.1"/>
</dbReference>
<name>A0A1I5KJW6_9PSEU</name>
<dbReference type="Pfam" id="PF01850">
    <property type="entry name" value="PIN"/>
    <property type="match status" value="1"/>
</dbReference>
<dbReference type="InterPro" id="IPR002716">
    <property type="entry name" value="PIN_dom"/>
</dbReference>
<dbReference type="EMBL" id="FOWW01000001">
    <property type="protein sequence ID" value="SFO85359.1"/>
    <property type="molecule type" value="Genomic_DNA"/>
</dbReference>
<dbReference type="OrthoDB" id="4750219at2"/>
<feature type="domain" description="PIN" evidence="5">
    <location>
        <begin position="2"/>
        <end position="119"/>
    </location>
</feature>
<evidence type="ECO:0000259" key="5">
    <source>
        <dbReference type="Pfam" id="PF01850"/>
    </source>
</evidence>
<protein>
    <recommendedName>
        <fullName evidence="5">PIN domain-containing protein</fullName>
    </recommendedName>
</protein>
<gene>
    <name evidence="6" type="ORF">SAMN05421810_101189</name>
</gene>
<dbReference type="SUPFAM" id="SSF88723">
    <property type="entry name" value="PIN domain-like"/>
    <property type="match status" value="1"/>
</dbReference>
<dbReference type="GO" id="GO:0016787">
    <property type="term" value="F:hydrolase activity"/>
    <property type="evidence" value="ECO:0007669"/>
    <property type="project" value="UniProtKB-KW"/>
</dbReference>
<evidence type="ECO:0000256" key="2">
    <source>
        <dbReference type="ARBA" id="ARBA00022723"/>
    </source>
</evidence>